<dbReference type="RefSeq" id="WP_328015250.1">
    <property type="nucleotide sequence ID" value="NZ_JARTFS010000008.1"/>
</dbReference>
<evidence type="ECO:0000313" key="2">
    <source>
        <dbReference type="Proteomes" id="UP001342826"/>
    </source>
</evidence>
<organism evidence="1 2">
    <name type="scientific">Metabacillus fastidiosus</name>
    <dbReference type="NCBI Taxonomy" id="1458"/>
    <lineage>
        <taxon>Bacteria</taxon>
        <taxon>Bacillati</taxon>
        <taxon>Bacillota</taxon>
        <taxon>Bacilli</taxon>
        <taxon>Bacillales</taxon>
        <taxon>Bacillaceae</taxon>
        <taxon>Metabacillus</taxon>
    </lineage>
</organism>
<comment type="caution">
    <text evidence="1">The sequence shown here is derived from an EMBL/GenBank/DDBJ whole genome shotgun (WGS) entry which is preliminary data.</text>
</comment>
<evidence type="ECO:0008006" key="3">
    <source>
        <dbReference type="Google" id="ProtNLM"/>
    </source>
</evidence>
<dbReference type="EMBL" id="JARTFS010000008">
    <property type="protein sequence ID" value="MED4401924.1"/>
    <property type="molecule type" value="Genomic_DNA"/>
</dbReference>
<accession>A0ABU6NXS6</accession>
<evidence type="ECO:0000313" key="1">
    <source>
        <dbReference type="EMBL" id="MED4401924.1"/>
    </source>
</evidence>
<keyword evidence="2" id="KW-1185">Reference proteome</keyword>
<sequence length="396" mass="46376">MKTKHLGICFVILLLVILSWCTVNNFSSNEVSTVNYVFGFPKEPSPALTEYISDYLLEESHRKLFKENDAFVFADGKRDENDRIMSYYYYTEARIEKYYERVFNARRPYSDLGILKAPSYINESLLLSIENPLIYSLPVLEMQEGNQLKIKTALNETVLDLPKLLKEYGIKENDQLVFNLLESSENHFILEIEEGNIKNSRGYSGLFLNLFIKKDLSEIAVSEQFDEAIQKKLDKGDLNSFLNDFKKIDSKGRYVFLYNWKIIDIETKKIVKIRNEDYLSEDGKYVYINGRQDHLADGIQRIQTIDNYEAENDIYEIEFELNYEEIAKVLKYLTNGERIADLSYFNEDYVIVNIDYRHPMVGSAGYLDIIVDLQGNREDPTLYLVDLDKDYETNDY</sequence>
<name>A0ABU6NXS6_9BACI</name>
<proteinExistence type="predicted"/>
<reference evidence="1 2" key="1">
    <citation type="submission" date="2023-03" db="EMBL/GenBank/DDBJ databases">
        <title>Bacillus Genome Sequencing.</title>
        <authorList>
            <person name="Dunlap C."/>
        </authorList>
    </citation>
    <scope>NUCLEOTIDE SEQUENCE [LARGE SCALE GENOMIC DNA]</scope>
    <source>
        <strain evidence="1 2">NRS-1717</strain>
    </source>
</reference>
<protein>
    <recommendedName>
        <fullName evidence="3">Regulatory protein YycH domain-containing protein</fullName>
    </recommendedName>
</protein>
<gene>
    <name evidence="1" type="ORF">P9271_11410</name>
</gene>
<dbReference type="Proteomes" id="UP001342826">
    <property type="component" value="Unassembled WGS sequence"/>
</dbReference>